<feature type="compositionally biased region" description="Basic and acidic residues" evidence="1">
    <location>
        <begin position="93"/>
        <end position="104"/>
    </location>
</feature>
<evidence type="ECO:0000313" key="2">
    <source>
        <dbReference type="EMBL" id="KAF4683921.1"/>
    </source>
</evidence>
<feature type="region of interest" description="Disordered" evidence="1">
    <location>
        <begin position="468"/>
        <end position="594"/>
    </location>
</feature>
<feature type="compositionally biased region" description="Basic and acidic residues" evidence="1">
    <location>
        <begin position="441"/>
        <end position="452"/>
    </location>
</feature>
<dbReference type="PANTHER" id="PTHR37028:SF4">
    <property type="entry name" value="ALMS MOTIF DOMAIN-CONTAINING PROTEIN"/>
    <property type="match status" value="1"/>
</dbReference>
<feature type="compositionally biased region" description="Polar residues" evidence="1">
    <location>
        <begin position="560"/>
        <end position="571"/>
    </location>
</feature>
<proteinExistence type="predicted"/>
<sequence>MSSTLDAVEASIAESERYLQDRESRLSSEFTVRVDSLDVSPAGRSLTDERNSTGCSALQQLLAERDTRWPSRPPSERAYGLGVHNRVMQQLIDERDQRASRPEAIDVNGRPEASRRTVHSPTRHEISPRPQRSSSERNQGNARAKRAVNPTEFSGKVDLWLRTYAREQQRRRAEKEERERAAQKCSFTPKISVRSRKMVEGTRPTTPGQLADRLHSEAQRRGAARERASEMKKSTELEGYTFRPEVRPSRADPQLGERVPIEKRYKSVQQLRQERLLLRRKEAEAEAGKEATFTPSLNPQSLKILERRRAHDTVSNLPVEDRLLRAQEVSARGEALRMEDDAVPLTRDERHRRIRRFMARQEQFANARLTRAEMKGQAPPDAECTFRPSVNPVSEALTSGESPRSRAHRIECSDARRRQKKQEWLQSRGPPDCTFQPELNPKSRELNAAKGHAENRRVYERLYEDAAKMRSERSDRSTEAEQEDCSTSERQGDTYSHVKSHYNFSKPSQLMADITREQQRRRQRVEEQRQQRQYDELKECTFTPRTAAASGGPSLRRSDFQSQTCTRLTSLDENDSRHLNNELVLGHPRRTGSD</sequence>
<feature type="region of interest" description="Disordered" evidence="1">
    <location>
        <begin position="93"/>
        <end position="150"/>
    </location>
</feature>
<feature type="compositionally biased region" description="Basic and acidic residues" evidence="1">
    <location>
        <begin position="514"/>
        <end position="539"/>
    </location>
</feature>
<feature type="compositionally biased region" description="Polar residues" evidence="1">
    <location>
        <begin position="130"/>
        <end position="141"/>
    </location>
</feature>
<gene>
    <name evidence="2" type="ORF">FOZ60_008425</name>
</gene>
<feature type="region of interest" description="Disordered" evidence="1">
    <location>
        <begin position="375"/>
        <end position="452"/>
    </location>
</feature>
<name>A0A7J6NLF3_PEROL</name>
<comment type="caution">
    <text evidence="2">The sequence shown here is derived from an EMBL/GenBank/DDBJ whole genome shotgun (WGS) entry which is preliminary data.</text>
</comment>
<protein>
    <submittedName>
        <fullName evidence="2">Uncharacterized protein</fullName>
    </submittedName>
</protein>
<dbReference type="OrthoDB" id="479404at2759"/>
<feature type="compositionally biased region" description="Basic and acidic residues" evidence="1">
    <location>
        <begin position="468"/>
        <end position="479"/>
    </location>
</feature>
<dbReference type="EMBL" id="JABANP010000338">
    <property type="protein sequence ID" value="KAF4683921.1"/>
    <property type="molecule type" value="Genomic_DNA"/>
</dbReference>
<feature type="region of interest" description="Disordered" evidence="1">
    <location>
        <begin position="214"/>
        <end position="236"/>
    </location>
</feature>
<dbReference type="AlphaFoldDB" id="A0A7J6NLF3"/>
<reference evidence="2 3" key="1">
    <citation type="submission" date="2020-04" db="EMBL/GenBank/DDBJ databases">
        <title>Perkinsus olseni comparative genomics.</title>
        <authorList>
            <person name="Bogema D.R."/>
        </authorList>
    </citation>
    <scope>NUCLEOTIDE SEQUENCE [LARGE SCALE GENOMIC DNA]</scope>
    <source>
        <strain evidence="2">00978-12</strain>
    </source>
</reference>
<organism evidence="2 3">
    <name type="scientific">Perkinsus olseni</name>
    <name type="common">Perkinsus atlanticus</name>
    <dbReference type="NCBI Taxonomy" id="32597"/>
    <lineage>
        <taxon>Eukaryota</taxon>
        <taxon>Sar</taxon>
        <taxon>Alveolata</taxon>
        <taxon>Perkinsozoa</taxon>
        <taxon>Perkinsea</taxon>
        <taxon>Perkinsida</taxon>
        <taxon>Perkinsidae</taxon>
        <taxon>Perkinsus</taxon>
    </lineage>
</organism>
<evidence type="ECO:0000256" key="1">
    <source>
        <dbReference type="SAM" id="MobiDB-lite"/>
    </source>
</evidence>
<dbReference type="PANTHER" id="PTHR37028">
    <property type="entry name" value="UNNAMED PRODUCT-RELATED"/>
    <property type="match status" value="1"/>
</dbReference>
<accession>A0A7J6NLF3</accession>
<dbReference type="Proteomes" id="UP000541610">
    <property type="component" value="Unassembled WGS sequence"/>
</dbReference>
<evidence type="ECO:0000313" key="3">
    <source>
        <dbReference type="Proteomes" id="UP000541610"/>
    </source>
</evidence>